<dbReference type="CDD" id="cd06467">
    <property type="entry name" value="p23_NUDC_like"/>
    <property type="match status" value="1"/>
</dbReference>
<dbReference type="Gene3D" id="2.60.40.790">
    <property type="match status" value="1"/>
</dbReference>
<dbReference type="Pfam" id="PF04969">
    <property type="entry name" value="CS"/>
    <property type="match status" value="1"/>
</dbReference>
<dbReference type="AlphaFoldDB" id="A0A976QUE5"/>
<dbReference type="GO" id="GO:0006457">
    <property type="term" value="P:protein folding"/>
    <property type="evidence" value="ECO:0007669"/>
    <property type="project" value="TreeGrafter"/>
</dbReference>
<sequence>MKRPRHKSSHGNIRYEWDQSYEELTLYVPIDRQTTKKDIRVDYKPRNISIRIYKNEIKTEIKGKLYSTISTLESYWIIEDIVLEVHLVKALEGEVWEYVMKGDDPVTFYGKELDKKKMLLERFQKEHPRFDFSQAEIKGFAPDPRTYLRKY</sequence>
<dbReference type="Proteomes" id="UP000244811">
    <property type="component" value="Chromosome 2"/>
</dbReference>
<evidence type="ECO:0000259" key="1">
    <source>
        <dbReference type="PROSITE" id="PS51203"/>
    </source>
</evidence>
<protein>
    <recommendedName>
        <fullName evidence="1">CS domain-containing protein</fullName>
    </recommendedName>
</protein>
<organism evidence="2 3">
    <name type="scientific">Theileria orientalis</name>
    <dbReference type="NCBI Taxonomy" id="68886"/>
    <lineage>
        <taxon>Eukaryota</taxon>
        <taxon>Sar</taxon>
        <taxon>Alveolata</taxon>
        <taxon>Apicomplexa</taxon>
        <taxon>Aconoidasida</taxon>
        <taxon>Piroplasmida</taxon>
        <taxon>Theileriidae</taxon>
        <taxon>Theileria</taxon>
    </lineage>
</organism>
<dbReference type="PANTHER" id="PTHR12356">
    <property type="entry name" value="NUCLEAR MOVEMENT PROTEIN NUDC"/>
    <property type="match status" value="1"/>
</dbReference>
<evidence type="ECO:0000313" key="3">
    <source>
        <dbReference type="Proteomes" id="UP000244811"/>
    </source>
</evidence>
<dbReference type="GO" id="GO:0005737">
    <property type="term" value="C:cytoplasm"/>
    <property type="evidence" value="ECO:0007669"/>
    <property type="project" value="TreeGrafter"/>
</dbReference>
<accession>A0A976QUE5</accession>
<dbReference type="SUPFAM" id="SSF49764">
    <property type="entry name" value="HSP20-like chaperones"/>
    <property type="match status" value="1"/>
</dbReference>
<gene>
    <name evidence="2" type="ORF">MACK_001088</name>
</gene>
<name>A0A976QUE5_THEOR</name>
<dbReference type="InterPro" id="IPR008978">
    <property type="entry name" value="HSP20-like_chaperone"/>
</dbReference>
<dbReference type="InterPro" id="IPR007052">
    <property type="entry name" value="CS_dom"/>
</dbReference>
<dbReference type="PROSITE" id="PS51203">
    <property type="entry name" value="CS"/>
    <property type="match status" value="1"/>
</dbReference>
<evidence type="ECO:0000313" key="2">
    <source>
        <dbReference type="EMBL" id="UKK01735.2"/>
    </source>
</evidence>
<dbReference type="PANTHER" id="PTHR12356:SF18">
    <property type="entry name" value="NUDC DOMAIN-CONTAINING PROTEIN 2"/>
    <property type="match status" value="1"/>
</dbReference>
<reference evidence="2" key="1">
    <citation type="submission" date="2022-07" db="EMBL/GenBank/DDBJ databases">
        <title>Evaluation of T. orientalis genome assembly methods using nanopore sequencing and analysis of variation between genomes.</title>
        <authorList>
            <person name="Yam J."/>
            <person name="Micallef M.L."/>
            <person name="Liu M."/>
            <person name="Djordjevic S.P."/>
            <person name="Bogema D.R."/>
            <person name="Jenkins C."/>
        </authorList>
    </citation>
    <scope>NUCLEOTIDE SEQUENCE</scope>
    <source>
        <strain evidence="2">Goon Nure</strain>
    </source>
</reference>
<proteinExistence type="predicted"/>
<dbReference type="GO" id="GO:0051082">
    <property type="term" value="F:unfolded protein binding"/>
    <property type="evidence" value="ECO:0007669"/>
    <property type="project" value="TreeGrafter"/>
</dbReference>
<feature type="domain" description="CS" evidence="1">
    <location>
        <begin position="10"/>
        <end position="100"/>
    </location>
</feature>
<dbReference type="InterPro" id="IPR037898">
    <property type="entry name" value="NudC_fam"/>
</dbReference>
<dbReference type="EMBL" id="CP056071">
    <property type="protein sequence ID" value="UKK01735.2"/>
    <property type="molecule type" value="Genomic_DNA"/>
</dbReference>